<protein>
    <submittedName>
        <fullName evidence="1">Uncharacterized protein</fullName>
    </submittedName>
</protein>
<keyword evidence="2" id="KW-1185">Reference proteome</keyword>
<dbReference type="OrthoDB" id="5572844at2759"/>
<dbReference type="AlphaFoldDB" id="A0A137NZH7"/>
<dbReference type="InterPro" id="IPR018608">
    <property type="entry name" value="Gti1/Pac2"/>
</dbReference>
<dbReference type="Pfam" id="PF09729">
    <property type="entry name" value="Gti1_Pac2"/>
    <property type="match status" value="1"/>
</dbReference>
<dbReference type="Proteomes" id="UP000070444">
    <property type="component" value="Unassembled WGS sequence"/>
</dbReference>
<organism evidence="1 2">
    <name type="scientific">Conidiobolus coronatus (strain ATCC 28846 / CBS 209.66 / NRRL 28638)</name>
    <name type="common">Delacroixia coronata</name>
    <dbReference type="NCBI Taxonomy" id="796925"/>
    <lineage>
        <taxon>Eukaryota</taxon>
        <taxon>Fungi</taxon>
        <taxon>Fungi incertae sedis</taxon>
        <taxon>Zoopagomycota</taxon>
        <taxon>Entomophthoromycotina</taxon>
        <taxon>Entomophthoromycetes</taxon>
        <taxon>Entomophthorales</taxon>
        <taxon>Ancylistaceae</taxon>
        <taxon>Conidiobolus</taxon>
    </lineage>
</organism>
<feature type="non-terminal residue" evidence="1">
    <location>
        <position position="63"/>
    </location>
</feature>
<accession>A0A137NZH7</accession>
<evidence type="ECO:0000313" key="2">
    <source>
        <dbReference type="Proteomes" id="UP000070444"/>
    </source>
</evidence>
<feature type="non-terminal residue" evidence="1">
    <location>
        <position position="1"/>
    </location>
</feature>
<sequence length="63" mass="7662">LDAVNYNLIPLTLSRLTLKQQQQIKSGSVYIYRPFDTKITRWTDGKNWSYSKEFRNLLFYWEL</sequence>
<proteinExistence type="predicted"/>
<evidence type="ECO:0000313" key="1">
    <source>
        <dbReference type="EMBL" id="KXN68215.1"/>
    </source>
</evidence>
<reference evidence="1 2" key="1">
    <citation type="journal article" date="2015" name="Genome Biol. Evol.">
        <title>Phylogenomic analyses indicate that early fungi evolved digesting cell walls of algal ancestors of land plants.</title>
        <authorList>
            <person name="Chang Y."/>
            <person name="Wang S."/>
            <person name="Sekimoto S."/>
            <person name="Aerts A.L."/>
            <person name="Choi C."/>
            <person name="Clum A."/>
            <person name="LaButti K.M."/>
            <person name="Lindquist E.A."/>
            <person name="Yee Ngan C."/>
            <person name="Ohm R.A."/>
            <person name="Salamov A.A."/>
            <person name="Grigoriev I.V."/>
            <person name="Spatafora J.W."/>
            <person name="Berbee M.L."/>
        </authorList>
    </citation>
    <scope>NUCLEOTIDE SEQUENCE [LARGE SCALE GENOMIC DNA]</scope>
    <source>
        <strain evidence="1 2">NRRL 28638</strain>
    </source>
</reference>
<name>A0A137NZH7_CONC2</name>
<dbReference type="EMBL" id="KQ964588">
    <property type="protein sequence ID" value="KXN68215.1"/>
    <property type="molecule type" value="Genomic_DNA"/>
</dbReference>
<gene>
    <name evidence="1" type="ORF">CONCODRAFT_28471</name>
</gene>